<evidence type="ECO:0000256" key="12">
    <source>
        <dbReference type="ARBA" id="ARBA00052947"/>
    </source>
</evidence>
<organism evidence="15 16">
    <name type="scientific">Tetrabaena socialis</name>
    <dbReference type="NCBI Taxonomy" id="47790"/>
    <lineage>
        <taxon>Eukaryota</taxon>
        <taxon>Viridiplantae</taxon>
        <taxon>Chlorophyta</taxon>
        <taxon>core chlorophytes</taxon>
        <taxon>Chlorophyceae</taxon>
        <taxon>CS clade</taxon>
        <taxon>Chlamydomonadales</taxon>
        <taxon>Tetrabaenaceae</taxon>
        <taxon>Tetrabaena</taxon>
    </lineage>
</organism>
<evidence type="ECO:0000256" key="7">
    <source>
        <dbReference type="ARBA" id="ARBA00022630"/>
    </source>
</evidence>
<feature type="binding site" evidence="13">
    <location>
        <position position="245"/>
    </location>
    <ligand>
        <name>K(+)</name>
        <dbReference type="ChEBI" id="CHEBI:29103"/>
    </ligand>
</feature>
<keyword evidence="10" id="KW-0664">Pyridoxine biosynthesis</keyword>
<dbReference type="HAMAP" id="MF_01966">
    <property type="entry name" value="NADHX_epimerase"/>
    <property type="match status" value="1"/>
</dbReference>
<comment type="pathway">
    <text evidence="4">Cofactor metabolism; pyridoxal 5'-phosphate salvage; pyridoxal 5'-phosphate from pyridoxine 5'-phosphate: step 1/1.</text>
</comment>
<evidence type="ECO:0000313" key="15">
    <source>
        <dbReference type="EMBL" id="PNH06863.1"/>
    </source>
</evidence>
<comment type="catalytic activity">
    <reaction evidence="13">
        <text>(6R)-NADHX = (6S)-NADHX</text>
        <dbReference type="Rhea" id="RHEA:32215"/>
        <dbReference type="ChEBI" id="CHEBI:64074"/>
        <dbReference type="ChEBI" id="CHEBI:64075"/>
        <dbReference type="EC" id="5.1.99.6"/>
    </reaction>
</comment>
<reference evidence="15 16" key="1">
    <citation type="journal article" date="2017" name="Mol. Biol. Evol.">
        <title>The 4-celled Tetrabaena socialis nuclear genome reveals the essential components for genetic control of cell number at the origin of multicellularity in the volvocine lineage.</title>
        <authorList>
            <person name="Featherston J."/>
            <person name="Arakaki Y."/>
            <person name="Hanschen E.R."/>
            <person name="Ferris P.J."/>
            <person name="Michod R.E."/>
            <person name="Olson B.J.S.C."/>
            <person name="Nozaki H."/>
            <person name="Durand P.M."/>
        </authorList>
    </citation>
    <scope>NUCLEOTIDE SEQUENCE [LARGE SCALE GENOMIC DNA]</scope>
    <source>
        <strain evidence="15 16">NIES-571</strain>
    </source>
</reference>
<keyword evidence="9" id="KW-0560">Oxidoreductase</keyword>
<evidence type="ECO:0000256" key="4">
    <source>
        <dbReference type="ARBA" id="ARBA00005037"/>
    </source>
</evidence>
<dbReference type="OrthoDB" id="10064708at2759"/>
<comment type="catalytic activity">
    <reaction evidence="12">
        <text>pyridoxine 5'-phosphate + O2 = pyridoxal 5'-phosphate + H2O2</text>
        <dbReference type="Rhea" id="RHEA:15149"/>
        <dbReference type="ChEBI" id="CHEBI:15379"/>
        <dbReference type="ChEBI" id="CHEBI:16240"/>
        <dbReference type="ChEBI" id="CHEBI:58589"/>
        <dbReference type="ChEBI" id="CHEBI:597326"/>
        <dbReference type="EC" id="1.4.3.5"/>
    </reaction>
    <physiologicalReaction direction="left-to-right" evidence="12">
        <dbReference type="Rhea" id="RHEA:15150"/>
    </physiologicalReaction>
</comment>
<dbReference type="NCBIfam" id="TIGR00558">
    <property type="entry name" value="pdxH"/>
    <property type="match status" value="1"/>
</dbReference>
<comment type="function">
    <text evidence="13">Catalyzes the epimerization of the S- and R-forms of NAD(P)HX, a damaged form of NAD(P)H that is a result of enzymatic or heat-dependent hydration. This is a prerequisite for the S-specific NAD(P)H-hydrate dehydratase to allow the repair of both epimers of NAD(P)HX.</text>
</comment>
<dbReference type="Pfam" id="PF03853">
    <property type="entry name" value="YjeF_N"/>
    <property type="match status" value="2"/>
</dbReference>
<name>A0A2J8A2X5_9CHLO</name>
<dbReference type="FunFam" id="2.30.110.10:FF:000020">
    <property type="entry name" value="PNPO isoform 11"/>
    <property type="match status" value="1"/>
</dbReference>
<dbReference type="InterPro" id="IPR011576">
    <property type="entry name" value="Pyridox_Oxase_N"/>
</dbReference>
<evidence type="ECO:0000256" key="5">
    <source>
        <dbReference type="ARBA" id="ARBA00007301"/>
    </source>
</evidence>
<dbReference type="InterPro" id="IPR019740">
    <property type="entry name" value="Pyridox_Oxase_CS"/>
</dbReference>
<dbReference type="Pfam" id="PF01243">
    <property type="entry name" value="PNPOx_N"/>
    <property type="match status" value="1"/>
</dbReference>
<feature type="domain" description="YjeF N-terminal" evidence="14">
    <location>
        <begin position="12"/>
        <end position="312"/>
    </location>
</feature>
<dbReference type="Proteomes" id="UP000236333">
    <property type="component" value="Unassembled WGS sequence"/>
</dbReference>
<accession>A0A2J8A2X5</accession>
<proteinExistence type="inferred from homology"/>
<evidence type="ECO:0000256" key="11">
    <source>
        <dbReference type="ARBA" id="ARBA00050530"/>
    </source>
</evidence>
<comment type="catalytic activity">
    <reaction evidence="11">
        <text>pyridoxamine 5'-phosphate + O2 + H2O = pyridoxal 5'-phosphate + H2O2 + NH4(+)</text>
        <dbReference type="Rhea" id="RHEA:15817"/>
        <dbReference type="ChEBI" id="CHEBI:15377"/>
        <dbReference type="ChEBI" id="CHEBI:15379"/>
        <dbReference type="ChEBI" id="CHEBI:16240"/>
        <dbReference type="ChEBI" id="CHEBI:28938"/>
        <dbReference type="ChEBI" id="CHEBI:58451"/>
        <dbReference type="ChEBI" id="CHEBI:597326"/>
        <dbReference type="EC" id="1.4.3.5"/>
    </reaction>
    <physiologicalReaction direction="left-to-right" evidence="11">
        <dbReference type="Rhea" id="RHEA:15818"/>
    </physiologicalReaction>
</comment>
<evidence type="ECO:0000259" key="14">
    <source>
        <dbReference type="PROSITE" id="PS51385"/>
    </source>
</evidence>
<comment type="caution">
    <text evidence="15">The sequence shown here is derived from an EMBL/GenBank/DDBJ whole genome shotgun (WGS) entry which is preliminary data.</text>
</comment>
<dbReference type="EMBL" id="PGGS01000210">
    <property type="protein sequence ID" value="PNH06863.1"/>
    <property type="molecule type" value="Genomic_DNA"/>
</dbReference>
<evidence type="ECO:0000256" key="13">
    <source>
        <dbReference type="HAMAP-Rule" id="MF_03159"/>
    </source>
</evidence>
<comment type="catalytic activity">
    <reaction evidence="13">
        <text>(6R)-NADPHX = (6S)-NADPHX</text>
        <dbReference type="Rhea" id="RHEA:32227"/>
        <dbReference type="ChEBI" id="CHEBI:64076"/>
        <dbReference type="ChEBI" id="CHEBI:64077"/>
        <dbReference type="EC" id="5.1.99.6"/>
    </reaction>
</comment>
<comment type="pathway">
    <text evidence="3">Cofactor metabolism; pyridoxal 5'-phosphate salvage; pyridoxal 5'-phosphate from pyridoxamine 5'-phosphate: step 1/1.</text>
</comment>
<keyword evidence="13" id="KW-0479">Metal-binding</keyword>
<evidence type="ECO:0000256" key="10">
    <source>
        <dbReference type="ARBA" id="ARBA00023096"/>
    </source>
</evidence>
<keyword evidence="16" id="KW-1185">Reference proteome</keyword>
<dbReference type="PROSITE" id="PS01064">
    <property type="entry name" value="PYRIDOX_OXIDASE"/>
    <property type="match status" value="1"/>
</dbReference>
<dbReference type="HAMAP" id="MF_01629">
    <property type="entry name" value="PdxH"/>
    <property type="match status" value="1"/>
</dbReference>
<dbReference type="InterPro" id="IPR019576">
    <property type="entry name" value="Pyridoxamine_oxidase_dimer_C"/>
</dbReference>
<dbReference type="UniPathway" id="UPA01068">
    <property type="reaction ID" value="UER00304"/>
</dbReference>
<dbReference type="GO" id="GO:0052856">
    <property type="term" value="F:NAD(P)HX epimerase activity"/>
    <property type="evidence" value="ECO:0007669"/>
    <property type="project" value="UniProtKB-UniRule"/>
</dbReference>
<dbReference type="Pfam" id="PF10590">
    <property type="entry name" value="PNP_phzG_C"/>
    <property type="match status" value="1"/>
</dbReference>
<sequence>MATTTSPPTSYLSQADAIAVDVELMGPSLGFSVDQLMELAGLSVASALAAEYPPEVVAAAAAGGGGGGGGVTRRRVLVLAGPGNNGGDGLVAARHLHHFGYDVQTTLLRHEAASASANTNASAPGAAARTLQPAPAGHLQAGRTGLTRPALMPSLSRRPQVCYPKPTDKPLYNGLVKQISALGIPLVPWAQLAAAGPLAGAADVVVDALFGFSFSGEPRPPFDAIIQALLPAARPPPIVSVDIPSGWHVEAGDSAAPPGSALQPDMLVSLTAPKLCARYFQARQGAGLRDGAHHYLGGRFVAPAIRDKFGLTLPAYPGTAQCVRIGGSADSAQAAAAVAAAAAKRVADMRITYERGGLEEAAFSGRDPLAVFDEWFKAAVAGKVCEEPNAINLASADASGRPSVRSVLLKGYDERGFVFYTNYDSRKGLELVNGHAAFSIYWEKLQRQIRVEGTVEKLAEAESTEYYHSRPRGSQIGAWVSNQSQACRDREELEQRNVELQQRFADEASPVPKPPHWGGYLIRPTMVEFWQGRPSRLHDRISFRRSGSDDAWSMERLQP</sequence>
<dbReference type="PROSITE" id="PS51385">
    <property type="entry name" value="YJEF_N"/>
    <property type="match status" value="1"/>
</dbReference>
<keyword evidence="13" id="KW-0630">Potassium</keyword>
<dbReference type="GO" id="GO:0008615">
    <property type="term" value="P:pyridoxine biosynthetic process"/>
    <property type="evidence" value="ECO:0007669"/>
    <property type="project" value="UniProtKB-KW"/>
</dbReference>
<comment type="cofactor">
    <cofactor evidence="13">
        <name>K(+)</name>
        <dbReference type="ChEBI" id="CHEBI:29103"/>
    </cofactor>
    <text evidence="13">Binds 1 potassium ion per subunit.</text>
</comment>
<dbReference type="GO" id="GO:0046872">
    <property type="term" value="F:metal ion binding"/>
    <property type="evidence" value="ECO:0007669"/>
    <property type="project" value="UniProtKB-KW"/>
</dbReference>
<comment type="similarity">
    <text evidence="5">Belongs to the pyridoxamine 5'-phosphate oxidase family.</text>
</comment>
<feature type="binding site" evidence="13">
    <location>
        <position position="207"/>
    </location>
    <ligand>
        <name>K(+)</name>
        <dbReference type="ChEBI" id="CHEBI:29103"/>
    </ligand>
</feature>
<dbReference type="NCBIfam" id="NF004231">
    <property type="entry name" value="PRK05679.1"/>
    <property type="match status" value="1"/>
</dbReference>
<dbReference type="InterPro" id="IPR000659">
    <property type="entry name" value="Pyridox_Oxase"/>
</dbReference>
<gene>
    <name evidence="15" type="ORF">TSOC_006713</name>
</gene>
<dbReference type="Gene3D" id="3.40.50.10260">
    <property type="entry name" value="YjeF N-terminal domain"/>
    <property type="match status" value="2"/>
</dbReference>
<dbReference type="Gene3D" id="2.30.110.10">
    <property type="entry name" value="Electron Transport, Fmn-binding Protein, Chain A"/>
    <property type="match status" value="1"/>
</dbReference>
<comment type="function">
    <text evidence="2">Catalyzes the oxidation of either pyridoxine 5'-phosphate (PNP) or pyridoxamine 5'-phosphate (PMP) into pyridoxal 5'-phosphate (PLP).</text>
</comment>
<dbReference type="PANTHER" id="PTHR10851:SF0">
    <property type="entry name" value="PYRIDOXINE-5'-PHOSPHATE OXIDASE"/>
    <property type="match status" value="1"/>
</dbReference>
<feature type="binding site" evidence="13">
    <location>
        <begin position="211"/>
        <end position="217"/>
    </location>
    <ligand>
        <name>(6S)-NADPHX</name>
        <dbReference type="ChEBI" id="CHEBI:64076"/>
    </ligand>
</feature>
<dbReference type="GO" id="GO:0004733">
    <property type="term" value="F:pyridoxamine phosphate oxidase activity"/>
    <property type="evidence" value="ECO:0007669"/>
    <property type="project" value="UniProtKB-EC"/>
</dbReference>
<evidence type="ECO:0000256" key="3">
    <source>
        <dbReference type="ARBA" id="ARBA00004738"/>
    </source>
</evidence>
<protein>
    <recommendedName>
        <fullName evidence="13">NAD(P)H-hydrate epimerase</fullName>
        <ecNumber evidence="13">5.1.99.6</ecNumber>
    </recommendedName>
    <alternativeName>
        <fullName evidence="13">NAD(P)HX epimerase</fullName>
    </alternativeName>
</protein>
<keyword evidence="7" id="KW-0285">Flavoprotein</keyword>
<keyword evidence="8" id="KW-0288">FMN</keyword>
<feature type="binding site" evidence="13">
    <location>
        <begin position="84"/>
        <end position="88"/>
    </location>
    <ligand>
        <name>(6S)-NADPHX</name>
        <dbReference type="ChEBI" id="CHEBI:64076"/>
    </ligand>
</feature>
<keyword evidence="13" id="KW-0413">Isomerase</keyword>
<dbReference type="GO" id="GO:0010181">
    <property type="term" value="F:FMN binding"/>
    <property type="evidence" value="ECO:0007669"/>
    <property type="project" value="InterPro"/>
</dbReference>
<feature type="binding site" evidence="13">
    <location>
        <position position="242"/>
    </location>
    <ligand>
        <name>(6S)-NADPHX</name>
        <dbReference type="ChEBI" id="CHEBI:64076"/>
    </ligand>
</feature>
<evidence type="ECO:0000256" key="9">
    <source>
        <dbReference type="ARBA" id="ARBA00023002"/>
    </source>
</evidence>
<dbReference type="InterPro" id="IPR036652">
    <property type="entry name" value="YjeF_N_dom_sf"/>
</dbReference>
<keyword evidence="13" id="KW-0520">NAD</keyword>
<keyword evidence="13" id="KW-0547">Nucleotide-binding</keyword>
<dbReference type="PANTHER" id="PTHR10851">
    <property type="entry name" value="PYRIDOXINE-5-PHOSPHATE OXIDASE"/>
    <property type="match status" value="1"/>
</dbReference>
<comment type="subunit">
    <text evidence="6">Homodimer.</text>
</comment>
<comment type="similarity">
    <text evidence="13">Belongs to the NnrE/AIBP family.</text>
</comment>
<dbReference type="InterPro" id="IPR004443">
    <property type="entry name" value="YjeF_N_dom"/>
</dbReference>
<dbReference type="InterPro" id="IPR012349">
    <property type="entry name" value="Split_barrel_FMN-bd"/>
</dbReference>
<dbReference type="SUPFAM" id="SSF50475">
    <property type="entry name" value="FMN-binding split barrel"/>
    <property type="match status" value="1"/>
</dbReference>
<dbReference type="SUPFAM" id="SSF64153">
    <property type="entry name" value="YjeF N-terminal domain-like"/>
    <property type="match status" value="2"/>
</dbReference>
<evidence type="ECO:0000256" key="8">
    <source>
        <dbReference type="ARBA" id="ARBA00022643"/>
    </source>
</evidence>
<dbReference type="AlphaFoldDB" id="A0A2J8A2X5"/>
<evidence type="ECO:0000256" key="2">
    <source>
        <dbReference type="ARBA" id="ARBA00003691"/>
    </source>
</evidence>
<evidence type="ECO:0000256" key="6">
    <source>
        <dbReference type="ARBA" id="ARBA00011738"/>
    </source>
</evidence>
<evidence type="ECO:0000313" key="16">
    <source>
        <dbReference type="Proteomes" id="UP000236333"/>
    </source>
</evidence>
<comment type="cofactor">
    <cofactor evidence="1">
        <name>FMN</name>
        <dbReference type="ChEBI" id="CHEBI:58210"/>
    </cofactor>
</comment>
<comment type="caution">
    <text evidence="13">Lacks conserved residue(s) required for the propagation of feature annotation.</text>
</comment>
<feature type="binding site" evidence="13">
    <location>
        <position position="85"/>
    </location>
    <ligand>
        <name>K(+)</name>
        <dbReference type="ChEBI" id="CHEBI:29103"/>
    </ligand>
</feature>
<evidence type="ECO:0000256" key="1">
    <source>
        <dbReference type="ARBA" id="ARBA00001917"/>
    </source>
</evidence>
<dbReference type="EC" id="5.1.99.6" evidence="13"/>